<name>A0ABS4TV44_9PSEU</name>
<evidence type="ECO:0000313" key="2">
    <source>
        <dbReference type="EMBL" id="MBP2327849.1"/>
    </source>
</evidence>
<dbReference type="Gene3D" id="1.25.40.10">
    <property type="entry name" value="Tetratricopeptide repeat domain"/>
    <property type="match status" value="3"/>
</dbReference>
<protein>
    <submittedName>
        <fullName evidence="2">Tetratricopeptide (TPR) repeat protein</fullName>
    </submittedName>
</protein>
<keyword evidence="3" id="KW-1185">Reference proteome</keyword>
<proteinExistence type="predicted"/>
<dbReference type="PANTHER" id="PTHR19959">
    <property type="entry name" value="KINESIN LIGHT CHAIN"/>
    <property type="match status" value="1"/>
</dbReference>
<feature type="domain" description="Anaphase-promoting complex subunit 5" evidence="1">
    <location>
        <begin position="685"/>
        <end position="720"/>
    </location>
</feature>
<feature type="domain" description="Anaphase-promoting complex subunit 5" evidence="1">
    <location>
        <begin position="771"/>
        <end position="799"/>
    </location>
</feature>
<evidence type="ECO:0000313" key="3">
    <source>
        <dbReference type="Proteomes" id="UP001519332"/>
    </source>
</evidence>
<reference evidence="2 3" key="1">
    <citation type="submission" date="2021-03" db="EMBL/GenBank/DDBJ databases">
        <title>Sequencing the genomes of 1000 actinobacteria strains.</title>
        <authorList>
            <person name="Klenk H.-P."/>
        </authorList>
    </citation>
    <scope>NUCLEOTIDE SEQUENCE [LARGE SCALE GENOMIC DNA]</scope>
    <source>
        <strain evidence="2 3">DSM 46670</strain>
    </source>
</reference>
<dbReference type="Proteomes" id="UP001519332">
    <property type="component" value="Unassembled WGS sequence"/>
</dbReference>
<feature type="domain" description="Anaphase-promoting complex subunit 5" evidence="1">
    <location>
        <begin position="546"/>
        <end position="580"/>
    </location>
</feature>
<dbReference type="InterPro" id="IPR019734">
    <property type="entry name" value="TPR_rpt"/>
</dbReference>
<organism evidence="2 3">
    <name type="scientific">Kibdelosporangium banguiense</name>
    <dbReference type="NCBI Taxonomy" id="1365924"/>
    <lineage>
        <taxon>Bacteria</taxon>
        <taxon>Bacillati</taxon>
        <taxon>Actinomycetota</taxon>
        <taxon>Actinomycetes</taxon>
        <taxon>Pseudonocardiales</taxon>
        <taxon>Pseudonocardiaceae</taxon>
        <taxon>Kibdelosporangium</taxon>
    </lineage>
</organism>
<dbReference type="InterPro" id="IPR011990">
    <property type="entry name" value="TPR-like_helical_dom_sf"/>
</dbReference>
<dbReference type="SUPFAM" id="SSF48452">
    <property type="entry name" value="TPR-like"/>
    <property type="match status" value="3"/>
</dbReference>
<dbReference type="PANTHER" id="PTHR19959:SF119">
    <property type="entry name" value="FUNGAL LIPASE-LIKE DOMAIN-CONTAINING PROTEIN"/>
    <property type="match status" value="1"/>
</dbReference>
<dbReference type="SUPFAM" id="SSF52540">
    <property type="entry name" value="P-loop containing nucleoside triphosphate hydrolases"/>
    <property type="match status" value="1"/>
</dbReference>
<gene>
    <name evidence="2" type="ORF">JOF56_008234</name>
</gene>
<sequence length="981" mass="106644">MWRLRGFRWWHGLLSVLAGAALGAVTNLVTSTFSWSLAAAAAGLVAVQIGLLAWQITESGTDGRPRLDEVLAPLRPERQDVGMVFRLTASYCPSPVRGRAPEIDKLVSWCIDRDESAGVVRMIAGPAGVGKSRLAIEVAERLPQGWLTGRLTSVAGAVDRIAATSQPALIVVEDAENLADLDTLLRQAGRHPAKLRILVLTRAPERLPTSPSLSDPVIRCVLAPVGGRNDRKRWYGEAVRAYAEQLGLPVPELTKEKIGDDEDTFLLLQARALLAVLDRPGRHRASLAAISSDLVGLETQRWTRDALPLTCDAEVLAEAVTVLMLLTSVTTAEAAGLLSRVPQFSHESAQETRVVVARWAFRQYSRGLDGRLDVQPHLVGERLLLDTLARTPELLAGPAADAVPVLARACRTFSGNLPVLLGLVDGDRSLLPTVCSAVIEQGIVGSDVDTALADLVRRHGMTAEIAAAGPQGTPRAAMDVTNLTEQDLRDVLGEDYMDRSDINVRLEGLHIPDAYPRVRCALQEVHVQHCRILAENQPMWAHGPDLVTALLGLASLQRVAGVSQQAVVSAREAVEITRKQARQEPDERPVRLAFALDRLSTHLSDVGLTHEALEASTEATVILQSGAAQEDPDDASVAESYYTHAHRLSEAGRYSEAAAAIEKAVHIYQALVSREPGKHLLELVHAFSHQAEVFYSLRHHDDALTAIRSAIEIQRELADTGLGDSLVRLAHGLSRLDQNRDALAAATEATEICRQLAADAPDQFKPALARALHSLARCLNAVTKTTEAVKAMQEAVLIQQLLAERSPERYQSGLALLLTDFATILSDSGDSEQALKASERAQRIQRALMAAQPDENTVFLAYSLANHAVHLWRCNHRQQATKTLTEATDMYRALAEHEPEAHRDDLARCHLRMATMLEDSGKTTDAIEAYRDAAALLRSAEQNEPASYGSIYRATLVSLRKALERAGRHDEAAAIVVSEHP</sequence>
<dbReference type="EMBL" id="JAGINW010000001">
    <property type="protein sequence ID" value="MBP2327849.1"/>
    <property type="molecule type" value="Genomic_DNA"/>
</dbReference>
<dbReference type="Pfam" id="PF12862">
    <property type="entry name" value="ANAPC5"/>
    <property type="match status" value="4"/>
</dbReference>
<dbReference type="InterPro" id="IPR026000">
    <property type="entry name" value="Apc5_dom"/>
</dbReference>
<feature type="domain" description="Anaphase-promoting complex subunit 5" evidence="1">
    <location>
        <begin position="808"/>
        <end position="892"/>
    </location>
</feature>
<dbReference type="SMART" id="SM00028">
    <property type="entry name" value="TPR"/>
    <property type="match status" value="7"/>
</dbReference>
<dbReference type="InterPro" id="IPR027417">
    <property type="entry name" value="P-loop_NTPase"/>
</dbReference>
<evidence type="ECO:0000259" key="1">
    <source>
        <dbReference type="Pfam" id="PF12862"/>
    </source>
</evidence>
<accession>A0ABS4TV44</accession>
<dbReference type="RefSeq" id="WP_209644945.1">
    <property type="nucleotide sequence ID" value="NZ_JAGINW010000001.1"/>
</dbReference>
<comment type="caution">
    <text evidence="2">The sequence shown here is derived from an EMBL/GenBank/DDBJ whole genome shotgun (WGS) entry which is preliminary data.</text>
</comment>